<dbReference type="SUPFAM" id="SSF110738">
    <property type="entry name" value="Glycerate kinase I"/>
    <property type="match status" value="1"/>
</dbReference>
<keyword evidence="2 4" id="KW-0808">Transferase</keyword>
<comment type="similarity">
    <text evidence="1 4">Belongs to the glycerate kinase type-1 family.</text>
</comment>
<dbReference type="InterPro" id="IPR018197">
    <property type="entry name" value="Glycerate_kinase_RE-like"/>
</dbReference>
<evidence type="ECO:0000256" key="2">
    <source>
        <dbReference type="ARBA" id="ARBA00022679"/>
    </source>
</evidence>
<dbReference type="AlphaFoldDB" id="A0AAE3K3Z4"/>
<gene>
    <name evidence="5" type="ORF">MR241_01895</name>
</gene>
<comment type="caution">
    <text evidence="5">The sequence shown here is derived from an EMBL/GenBank/DDBJ whole genome shotgun (WGS) entry which is preliminary data.</text>
</comment>
<reference evidence="5 6" key="1">
    <citation type="submission" date="2022-03" db="EMBL/GenBank/DDBJ databases">
        <title>Metagenome-assembled genomes from swine fecal metagenomes.</title>
        <authorList>
            <person name="Holman D.B."/>
            <person name="Kommadath A."/>
        </authorList>
    </citation>
    <scope>NUCLEOTIDE SEQUENCE [LARGE SCALE GENOMIC DNA]</scope>
    <source>
        <strain evidence="5">SUG147</strain>
    </source>
</reference>
<dbReference type="InterPro" id="IPR018193">
    <property type="entry name" value="Glyc_kinase_flavodox-like_fold"/>
</dbReference>
<dbReference type="PANTHER" id="PTHR21599:SF0">
    <property type="entry name" value="GLYCERATE KINASE"/>
    <property type="match status" value="1"/>
</dbReference>
<organism evidence="5 6">
    <name type="scientific">Candidatus Colimorpha enterica</name>
    <dbReference type="NCBI Taxonomy" id="3083063"/>
    <lineage>
        <taxon>Bacteria</taxon>
        <taxon>Pseudomonadati</taxon>
        <taxon>Bacteroidota</taxon>
        <taxon>Bacteroidia</taxon>
        <taxon>Bacteroidales</taxon>
        <taxon>Candidatus Colimorpha</taxon>
    </lineage>
</organism>
<evidence type="ECO:0000256" key="1">
    <source>
        <dbReference type="ARBA" id="ARBA00006284"/>
    </source>
</evidence>
<name>A0AAE3K3Z4_9BACT</name>
<dbReference type="PIRSF" id="PIRSF006078">
    <property type="entry name" value="GlxK"/>
    <property type="match status" value="1"/>
</dbReference>
<dbReference type="PANTHER" id="PTHR21599">
    <property type="entry name" value="GLYCERATE KINASE"/>
    <property type="match status" value="1"/>
</dbReference>
<dbReference type="GO" id="GO:0008887">
    <property type="term" value="F:glycerate kinase activity"/>
    <property type="evidence" value="ECO:0007669"/>
    <property type="project" value="UniProtKB-UniRule"/>
</dbReference>
<protein>
    <submittedName>
        <fullName evidence="5">Glycerate kinase</fullName>
    </submittedName>
</protein>
<proteinExistence type="inferred from homology"/>
<accession>A0AAE3K3Z4</accession>
<evidence type="ECO:0000313" key="5">
    <source>
        <dbReference type="EMBL" id="MCI5755028.1"/>
    </source>
</evidence>
<dbReference type="InterPro" id="IPR004381">
    <property type="entry name" value="Glycerate_kinase"/>
</dbReference>
<evidence type="ECO:0000256" key="3">
    <source>
        <dbReference type="ARBA" id="ARBA00022777"/>
    </source>
</evidence>
<dbReference type="Gene3D" id="3.40.50.10350">
    <property type="entry name" value="Glycerate kinase, domain 1"/>
    <property type="match status" value="1"/>
</dbReference>
<dbReference type="EMBL" id="JALEMU010000032">
    <property type="protein sequence ID" value="MCI5755028.1"/>
    <property type="molecule type" value="Genomic_DNA"/>
</dbReference>
<dbReference type="NCBIfam" id="TIGR00045">
    <property type="entry name" value="glycerate kinase"/>
    <property type="match status" value="1"/>
</dbReference>
<dbReference type="Gene3D" id="3.90.1510.10">
    <property type="entry name" value="Glycerate kinase, domain 2"/>
    <property type="match status" value="1"/>
</dbReference>
<keyword evidence="3 4" id="KW-0418">Kinase</keyword>
<dbReference type="Pfam" id="PF02595">
    <property type="entry name" value="Gly_kinase"/>
    <property type="match status" value="1"/>
</dbReference>
<evidence type="ECO:0000256" key="4">
    <source>
        <dbReference type="PIRNR" id="PIRNR006078"/>
    </source>
</evidence>
<dbReference type="Proteomes" id="UP001139365">
    <property type="component" value="Unassembled WGS sequence"/>
</dbReference>
<sequence length="375" mass="39673">MKYNNILIAPDSFKGGVSSVRFCEIVSEKIKKLRPEAVVRSLPIADGGEGTLECLKISAGGKSVFADTVGPYGEPMKAEILFTKVNEAVIETASCAGLPLVYGRMDPEKTTTAGLGKLIEYAVGHGAEHIILTLGGSCTNDCGAGMLSGMGIVFRDADGKRFVPTGGTLGRVKTVEKSAEFAKYADISFTAMCDVRNPLYGDNGCTHIFARQKGADDAMIGRLEAGVKAFSAAVSEALGQDFSQDEGTGAAGGLGFACRAFLDGELKSGIETVLDLCGFDRLAETADLVITGEGRFDYQSLMGKVIGGIVAHSGSVPVAVLSGKYRQFDTSGFPNLKYIIPVSEGQELDYAIAHEPENLRRGTEKLFSIIEKEGY</sequence>
<dbReference type="GO" id="GO:0031388">
    <property type="term" value="P:organic acid phosphorylation"/>
    <property type="evidence" value="ECO:0007669"/>
    <property type="project" value="UniProtKB-UniRule"/>
</dbReference>
<evidence type="ECO:0000313" key="6">
    <source>
        <dbReference type="Proteomes" id="UP001139365"/>
    </source>
</evidence>
<dbReference type="InterPro" id="IPR036129">
    <property type="entry name" value="Glycerate_kinase_sf"/>
</dbReference>